<evidence type="ECO:0000259" key="7">
    <source>
        <dbReference type="PROSITE" id="PS51085"/>
    </source>
</evidence>
<keyword evidence="10" id="KW-1185">Reference proteome</keyword>
<dbReference type="Gene3D" id="3.10.20.30">
    <property type="match status" value="1"/>
</dbReference>
<dbReference type="InterPro" id="IPR050415">
    <property type="entry name" value="MRET"/>
</dbReference>
<keyword evidence="1" id="KW-0285">Flavoprotein</keyword>
<organism evidence="9 10">
    <name type="scientific">Paraburkholderia caffeinitolerans</name>
    <dbReference type="NCBI Taxonomy" id="1723730"/>
    <lineage>
        <taxon>Bacteria</taxon>
        <taxon>Pseudomonadati</taxon>
        <taxon>Pseudomonadota</taxon>
        <taxon>Betaproteobacteria</taxon>
        <taxon>Burkholderiales</taxon>
        <taxon>Burkholderiaceae</taxon>
        <taxon>Paraburkholderia</taxon>
    </lineage>
</organism>
<dbReference type="Proteomes" id="UP000494119">
    <property type="component" value="Unassembled WGS sequence"/>
</dbReference>
<evidence type="ECO:0000256" key="6">
    <source>
        <dbReference type="ARBA" id="ARBA00023014"/>
    </source>
</evidence>
<proteinExistence type="predicted"/>
<dbReference type="PROSITE" id="PS51085">
    <property type="entry name" value="2FE2S_FER_2"/>
    <property type="match status" value="1"/>
</dbReference>
<dbReference type="PANTHER" id="PTHR47354:SF1">
    <property type="entry name" value="CARNITINE MONOOXYGENASE REDUCTASE SUBUNIT"/>
    <property type="match status" value="1"/>
</dbReference>
<dbReference type="AlphaFoldDB" id="A0A6J5FWJ2"/>
<accession>A0A6J5FWJ2</accession>
<dbReference type="Gene3D" id="3.40.50.80">
    <property type="entry name" value="Nucleotide-binding domain of ferredoxin-NADP reductase (FNR) module"/>
    <property type="match status" value="1"/>
</dbReference>
<dbReference type="PRINTS" id="PR00409">
    <property type="entry name" value="PHDIOXRDTASE"/>
</dbReference>
<dbReference type="GO" id="GO:0051537">
    <property type="term" value="F:2 iron, 2 sulfur cluster binding"/>
    <property type="evidence" value="ECO:0007669"/>
    <property type="project" value="UniProtKB-KW"/>
</dbReference>
<dbReference type="Gene3D" id="2.40.30.10">
    <property type="entry name" value="Translation factors"/>
    <property type="match status" value="1"/>
</dbReference>
<dbReference type="Pfam" id="PF00175">
    <property type="entry name" value="NAD_binding_1"/>
    <property type="match status" value="1"/>
</dbReference>
<evidence type="ECO:0000313" key="10">
    <source>
        <dbReference type="Proteomes" id="UP000494119"/>
    </source>
</evidence>
<dbReference type="InterPro" id="IPR039261">
    <property type="entry name" value="FNR_nucleotide-bd"/>
</dbReference>
<keyword evidence="3" id="KW-0479">Metal-binding</keyword>
<dbReference type="GO" id="GO:0016491">
    <property type="term" value="F:oxidoreductase activity"/>
    <property type="evidence" value="ECO:0007669"/>
    <property type="project" value="UniProtKB-KW"/>
</dbReference>
<dbReference type="InterPro" id="IPR001433">
    <property type="entry name" value="OxRdtase_FAD/NAD-bd"/>
</dbReference>
<dbReference type="SUPFAM" id="SSF54292">
    <property type="entry name" value="2Fe-2S ferredoxin-like"/>
    <property type="match status" value="1"/>
</dbReference>
<gene>
    <name evidence="9" type="primary">pcpD</name>
    <name evidence="9" type="ORF">LMG28688_02653</name>
</gene>
<evidence type="ECO:0000259" key="8">
    <source>
        <dbReference type="PROSITE" id="PS51384"/>
    </source>
</evidence>
<feature type="domain" description="FAD-binding FR-type" evidence="8">
    <location>
        <begin position="1"/>
        <end position="108"/>
    </location>
</feature>
<dbReference type="InterPro" id="IPR001041">
    <property type="entry name" value="2Fe-2S_ferredoxin-type"/>
</dbReference>
<protein>
    <submittedName>
        <fullName evidence="9">Tetrachlorobenzoquinone reductase</fullName>
        <ecNumber evidence="9">1.1.1.404</ecNumber>
    </submittedName>
</protein>
<dbReference type="InterPro" id="IPR017938">
    <property type="entry name" value="Riboflavin_synthase-like_b-brl"/>
</dbReference>
<dbReference type="SUPFAM" id="SSF52343">
    <property type="entry name" value="Ferredoxin reductase-like, C-terminal NADP-linked domain"/>
    <property type="match status" value="1"/>
</dbReference>
<dbReference type="InterPro" id="IPR006058">
    <property type="entry name" value="2Fe2S_fd_BS"/>
</dbReference>
<dbReference type="CDD" id="cd00207">
    <property type="entry name" value="fer2"/>
    <property type="match status" value="1"/>
</dbReference>
<evidence type="ECO:0000256" key="3">
    <source>
        <dbReference type="ARBA" id="ARBA00022723"/>
    </source>
</evidence>
<dbReference type="RefSeq" id="WP_129563584.1">
    <property type="nucleotide sequence ID" value="NZ_CADIKL010000011.1"/>
</dbReference>
<dbReference type="PROSITE" id="PS00197">
    <property type="entry name" value="2FE2S_FER_1"/>
    <property type="match status" value="1"/>
</dbReference>
<evidence type="ECO:0000256" key="1">
    <source>
        <dbReference type="ARBA" id="ARBA00022630"/>
    </source>
</evidence>
<name>A0A6J5FWJ2_9BURK</name>
<dbReference type="SUPFAM" id="SSF63380">
    <property type="entry name" value="Riboflavin synthase domain-like"/>
    <property type="match status" value="1"/>
</dbReference>
<dbReference type="PROSITE" id="PS51384">
    <property type="entry name" value="FAD_FR"/>
    <property type="match status" value="1"/>
</dbReference>
<dbReference type="Pfam" id="PF00111">
    <property type="entry name" value="Fer2"/>
    <property type="match status" value="1"/>
</dbReference>
<dbReference type="GO" id="GO:0046872">
    <property type="term" value="F:metal ion binding"/>
    <property type="evidence" value="ECO:0007669"/>
    <property type="project" value="UniProtKB-KW"/>
</dbReference>
<keyword evidence="4 9" id="KW-0560">Oxidoreductase</keyword>
<reference evidence="9 10" key="1">
    <citation type="submission" date="2020-04" db="EMBL/GenBank/DDBJ databases">
        <authorList>
            <person name="De Canck E."/>
        </authorList>
    </citation>
    <scope>NUCLEOTIDE SEQUENCE [LARGE SCALE GENOMIC DNA]</scope>
    <source>
        <strain evidence="9 10">LMG 28688</strain>
    </source>
</reference>
<keyword evidence="2" id="KW-0001">2Fe-2S</keyword>
<sequence>MSTIPVVVRKKWPVAADIVALELADAHGKPLPPFTPGAHIDVHIPSRQAGRDFVRQYSLCNAPGETDRYILGVKREPDSRGGSSAVHAEVHEGQTLQISSPKNHFALHGDASRAVLFAAGIGITPLLAMAQALLQERRAFSLHYFTRSPEHIAFSGQLQALESMAGALHIHTGASVEGTAQAISTALHGIDPSSHVYACGPAPFMSMVQTCIDDRLPSTQFHVEHFSAPASETTGDAFFEVIAARSGVRCGVAPGESIVGALRRHGIEVEVSCEQGVCGTCLTHVLAGQPDHRDVYLSEAERAAGKQMTPCCSRSLSAVLELDI</sequence>
<keyword evidence="5" id="KW-0408">Iron</keyword>
<evidence type="ECO:0000256" key="4">
    <source>
        <dbReference type="ARBA" id="ARBA00023002"/>
    </source>
</evidence>
<dbReference type="InterPro" id="IPR017927">
    <property type="entry name" value="FAD-bd_FR_type"/>
</dbReference>
<dbReference type="EMBL" id="CADIKL010000011">
    <property type="protein sequence ID" value="CAB3788263.1"/>
    <property type="molecule type" value="Genomic_DNA"/>
</dbReference>
<keyword evidence="6" id="KW-0411">Iron-sulfur</keyword>
<evidence type="ECO:0000256" key="2">
    <source>
        <dbReference type="ARBA" id="ARBA00022714"/>
    </source>
</evidence>
<dbReference type="InterPro" id="IPR036010">
    <property type="entry name" value="2Fe-2S_ferredoxin-like_sf"/>
</dbReference>
<dbReference type="PANTHER" id="PTHR47354">
    <property type="entry name" value="NADH OXIDOREDUCTASE HCR"/>
    <property type="match status" value="1"/>
</dbReference>
<dbReference type="EC" id="1.1.1.404" evidence="9"/>
<evidence type="ECO:0000256" key="5">
    <source>
        <dbReference type="ARBA" id="ARBA00023004"/>
    </source>
</evidence>
<evidence type="ECO:0000313" key="9">
    <source>
        <dbReference type="EMBL" id="CAB3788263.1"/>
    </source>
</evidence>
<dbReference type="InterPro" id="IPR012675">
    <property type="entry name" value="Beta-grasp_dom_sf"/>
</dbReference>
<dbReference type="CDD" id="cd06185">
    <property type="entry name" value="PDR_like"/>
    <property type="match status" value="1"/>
</dbReference>
<feature type="domain" description="2Fe-2S ferredoxin-type" evidence="7">
    <location>
        <begin position="239"/>
        <end position="324"/>
    </location>
</feature>